<comment type="cofactor">
    <cofactor evidence="1">
        <name>Zn(2+)</name>
        <dbReference type="ChEBI" id="CHEBI:29105"/>
    </cofactor>
</comment>
<reference evidence="8" key="1">
    <citation type="journal article" date="2019" name="Int. J. Syst. Evol. Microbiol.">
        <title>The Global Catalogue of Microorganisms (GCM) 10K type strain sequencing project: providing services to taxonomists for standard genome sequencing and annotation.</title>
        <authorList>
            <consortium name="The Broad Institute Genomics Platform"/>
            <consortium name="The Broad Institute Genome Sequencing Center for Infectious Disease"/>
            <person name="Wu L."/>
            <person name="Ma J."/>
        </authorList>
    </citation>
    <scope>NUCLEOTIDE SEQUENCE [LARGE SCALE GENOMIC DNA]</scope>
    <source>
        <strain evidence="8">JCM 17459</strain>
    </source>
</reference>
<gene>
    <name evidence="7" type="ORF">GCM10022262_22100</name>
</gene>
<dbReference type="SUPFAM" id="SSF51735">
    <property type="entry name" value="NAD(P)-binding Rossmann-fold domains"/>
    <property type="match status" value="1"/>
</dbReference>
<comment type="caution">
    <text evidence="7">The sequence shown here is derived from an EMBL/GenBank/DDBJ whole genome shotgun (WGS) entry which is preliminary data.</text>
</comment>
<keyword evidence="3" id="KW-0479">Metal-binding</keyword>
<dbReference type="Pfam" id="PF00107">
    <property type="entry name" value="ADH_zinc_N"/>
    <property type="match status" value="1"/>
</dbReference>
<evidence type="ECO:0000256" key="5">
    <source>
        <dbReference type="ARBA" id="ARBA00023002"/>
    </source>
</evidence>
<feature type="domain" description="Alcohol dehydrogenase-like C-terminal" evidence="6">
    <location>
        <begin position="172"/>
        <end position="291"/>
    </location>
</feature>
<dbReference type="InterPro" id="IPR011032">
    <property type="entry name" value="GroES-like_sf"/>
</dbReference>
<dbReference type="EMBL" id="BAABBA010000009">
    <property type="protein sequence ID" value="GAA4287851.1"/>
    <property type="molecule type" value="Genomic_DNA"/>
</dbReference>
<dbReference type="Proteomes" id="UP001499841">
    <property type="component" value="Unassembled WGS sequence"/>
</dbReference>
<keyword evidence="8" id="KW-1185">Reference proteome</keyword>
<sequence length="350" mass="37322">MARVLRFAAPRKVETVREEPPPLGPGTVRVRTIASGVSAGTELTAFRGTNPYLTFDWDPDLRLFRERPRGPTARYPVDGWGYSEVGRVVEAGPVAGLPHPDDVHVGDVVWGMWGHRTEAVVEASALRGHRLPDGVDPAVGCFVRVGAIALNAVLAAHASLGSVVAILGQGVIGLLATRYAVLSGATVIAVEGIPRRQEAARRMGAHHVLTPGVELPVELRRITRSAGIDAAVEMSGTYAGLQSATRLVGPDGVVVAAGFYQGEGALRLGEEFHHNRVQIIASQIGSVPSMLRARWDVARLQRTVVDHLLAGEPEVLSLISHRYPLERAAEAYAMLDAAGGEALQVLLEMP</sequence>
<keyword evidence="4" id="KW-0862">Zinc</keyword>
<evidence type="ECO:0000256" key="4">
    <source>
        <dbReference type="ARBA" id="ARBA00022833"/>
    </source>
</evidence>
<evidence type="ECO:0000313" key="8">
    <source>
        <dbReference type="Proteomes" id="UP001499841"/>
    </source>
</evidence>
<organism evidence="7 8">
    <name type="scientific">Georgenia daeguensis</name>
    <dbReference type="NCBI Taxonomy" id="908355"/>
    <lineage>
        <taxon>Bacteria</taxon>
        <taxon>Bacillati</taxon>
        <taxon>Actinomycetota</taxon>
        <taxon>Actinomycetes</taxon>
        <taxon>Micrococcales</taxon>
        <taxon>Bogoriellaceae</taxon>
        <taxon>Georgenia</taxon>
    </lineage>
</organism>
<dbReference type="RefSeq" id="WP_345041006.1">
    <property type="nucleotide sequence ID" value="NZ_BAABBA010000009.1"/>
</dbReference>
<dbReference type="PANTHER" id="PTHR43350:SF19">
    <property type="entry name" value="D-GULOSIDE 3-DEHYDROGENASE"/>
    <property type="match status" value="1"/>
</dbReference>
<proteinExistence type="inferred from homology"/>
<name>A0ABP8EVE9_9MICO</name>
<dbReference type="CDD" id="cd08255">
    <property type="entry name" value="2-desacetyl-2-hydroxyethyl_bacteriochlorophyllide_like"/>
    <property type="match status" value="1"/>
</dbReference>
<dbReference type="SUPFAM" id="SSF50129">
    <property type="entry name" value="GroES-like"/>
    <property type="match status" value="1"/>
</dbReference>
<dbReference type="InterPro" id="IPR013149">
    <property type="entry name" value="ADH-like_C"/>
</dbReference>
<evidence type="ECO:0000313" key="7">
    <source>
        <dbReference type="EMBL" id="GAA4287851.1"/>
    </source>
</evidence>
<dbReference type="InterPro" id="IPR036291">
    <property type="entry name" value="NAD(P)-bd_dom_sf"/>
</dbReference>
<evidence type="ECO:0000256" key="2">
    <source>
        <dbReference type="ARBA" id="ARBA00008072"/>
    </source>
</evidence>
<comment type="similarity">
    <text evidence="2">Belongs to the zinc-containing alcohol dehydrogenase family.</text>
</comment>
<evidence type="ECO:0000256" key="3">
    <source>
        <dbReference type="ARBA" id="ARBA00022723"/>
    </source>
</evidence>
<dbReference type="Gene3D" id="3.90.180.10">
    <property type="entry name" value="Medium-chain alcohol dehydrogenases, catalytic domain"/>
    <property type="match status" value="2"/>
</dbReference>
<evidence type="ECO:0000259" key="6">
    <source>
        <dbReference type="Pfam" id="PF00107"/>
    </source>
</evidence>
<protein>
    <submittedName>
        <fullName evidence="7">Zinc-binding alcohol dehydrogenase</fullName>
    </submittedName>
</protein>
<dbReference type="PANTHER" id="PTHR43350">
    <property type="entry name" value="NAD-DEPENDENT ALCOHOL DEHYDROGENASE"/>
    <property type="match status" value="1"/>
</dbReference>
<keyword evidence="5" id="KW-0560">Oxidoreductase</keyword>
<dbReference type="Gene3D" id="3.40.50.720">
    <property type="entry name" value="NAD(P)-binding Rossmann-like Domain"/>
    <property type="match status" value="1"/>
</dbReference>
<evidence type="ECO:0000256" key="1">
    <source>
        <dbReference type="ARBA" id="ARBA00001947"/>
    </source>
</evidence>
<accession>A0ABP8EVE9</accession>